<dbReference type="PANTHER" id="PTHR33800">
    <property type="entry name" value="OS06G0113600 PROTEIN"/>
    <property type="match status" value="1"/>
</dbReference>
<feature type="domain" description="KIB1-4 beta-propeller" evidence="2">
    <location>
        <begin position="128"/>
        <end position="354"/>
    </location>
</feature>
<accession>A0A199UUM7</accession>
<evidence type="ECO:0000256" key="1">
    <source>
        <dbReference type="SAM" id="MobiDB-lite"/>
    </source>
</evidence>
<evidence type="ECO:0000313" key="5">
    <source>
        <dbReference type="Proteomes" id="UP000092600"/>
    </source>
</evidence>
<dbReference type="PANTHER" id="PTHR33800:SF13">
    <property type="entry name" value="OS06G0113600 PROTEIN"/>
    <property type="match status" value="1"/>
</dbReference>
<name>A0A199UUM7_ANACO</name>
<dbReference type="Pfam" id="PF12937">
    <property type="entry name" value="F-box-like"/>
    <property type="match status" value="1"/>
</dbReference>
<evidence type="ECO:0000313" key="4">
    <source>
        <dbReference type="EMBL" id="OAY68512.1"/>
    </source>
</evidence>
<organism evidence="4 5">
    <name type="scientific">Ananas comosus</name>
    <name type="common">Pineapple</name>
    <name type="synonym">Ananas ananas</name>
    <dbReference type="NCBI Taxonomy" id="4615"/>
    <lineage>
        <taxon>Eukaryota</taxon>
        <taxon>Viridiplantae</taxon>
        <taxon>Streptophyta</taxon>
        <taxon>Embryophyta</taxon>
        <taxon>Tracheophyta</taxon>
        <taxon>Spermatophyta</taxon>
        <taxon>Magnoliopsida</taxon>
        <taxon>Liliopsida</taxon>
        <taxon>Poales</taxon>
        <taxon>Bromeliaceae</taxon>
        <taxon>Bromelioideae</taxon>
        <taxon>Ananas</taxon>
    </lineage>
</organism>
<proteinExistence type="predicted"/>
<sequence length="415" mass="45604">MQSGAKKKPRSSATTTSSGAGASAGDAAVGVRHAWAELPDALLVSILGLLLSHRDLLSFSSVCRSWRVLATTAAPLRHLPPLLLRPSHLTPLLRRHRNPNPTFNLLDPSSPHSVARSSPLSPQTLSLPFLGLSHGRLILLLSDPDDRDRRRRRRRLILADPLTGAELRTPPLPPPNTNLHFGLLTAPLAAPESSLLLLGYDSFLFQWRPGSPEWLRTPFRVAPTITHIVPFEGRVLAMDDAERLFVIHLAGDADSCVTELEVSWVGQKIAPFSLCRYLIVCGSELLLVRFVPSKMMLHLGIEALRLDRLEPWRWVKMESLGDRALFIGENYRTLGFSCDSPKKWGGESNSIYYAGSGNQPWSVLRLGDAAIDLSDPELTLIKDGSPLSRTPKWFYPSLYGGGQGHGALRASEPTA</sequence>
<feature type="domain" description="F-box" evidence="3">
    <location>
        <begin position="35"/>
        <end position="71"/>
    </location>
</feature>
<feature type="compositionally biased region" description="Basic residues" evidence="1">
    <location>
        <begin position="1"/>
        <end position="10"/>
    </location>
</feature>
<feature type="compositionally biased region" description="Low complexity" evidence="1">
    <location>
        <begin position="11"/>
        <end position="24"/>
    </location>
</feature>
<dbReference type="STRING" id="4615.A0A199UUM7"/>
<evidence type="ECO:0008006" key="6">
    <source>
        <dbReference type="Google" id="ProtNLM"/>
    </source>
</evidence>
<dbReference type="SUPFAM" id="SSF81383">
    <property type="entry name" value="F-box domain"/>
    <property type="match status" value="1"/>
</dbReference>
<reference evidence="4 5" key="1">
    <citation type="journal article" date="2016" name="DNA Res.">
        <title>The draft genome of MD-2 pineapple using hybrid error correction of long reads.</title>
        <authorList>
            <person name="Redwan R.M."/>
            <person name="Saidin A."/>
            <person name="Kumar S.V."/>
        </authorList>
    </citation>
    <scope>NUCLEOTIDE SEQUENCE [LARGE SCALE GENOMIC DNA]</scope>
    <source>
        <strain evidence="5">cv. MD2</strain>
        <tissue evidence="4">Leaf</tissue>
    </source>
</reference>
<dbReference type="Gene3D" id="1.20.1280.50">
    <property type="match status" value="1"/>
</dbReference>
<dbReference type="InterPro" id="IPR001810">
    <property type="entry name" value="F-box_dom"/>
</dbReference>
<evidence type="ECO:0000259" key="3">
    <source>
        <dbReference type="Pfam" id="PF12937"/>
    </source>
</evidence>
<evidence type="ECO:0000259" key="2">
    <source>
        <dbReference type="Pfam" id="PF03478"/>
    </source>
</evidence>
<dbReference type="InterPro" id="IPR005174">
    <property type="entry name" value="KIB1-4_b-propeller"/>
</dbReference>
<dbReference type="Proteomes" id="UP000092600">
    <property type="component" value="Unassembled WGS sequence"/>
</dbReference>
<dbReference type="AlphaFoldDB" id="A0A199UUM7"/>
<comment type="caution">
    <text evidence="4">The sequence shown here is derived from an EMBL/GenBank/DDBJ whole genome shotgun (WGS) entry which is preliminary data.</text>
</comment>
<dbReference type="InterPro" id="IPR036047">
    <property type="entry name" value="F-box-like_dom_sf"/>
</dbReference>
<dbReference type="Pfam" id="PF03478">
    <property type="entry name" value="Beta-prop_KIB1-4"/>
    <property type="match status" value="1"/>
</dbReference>
<gene>
    <name evidence="4" type="ORF">ACMD2_04436</name>
</gene>
<protein>
    <recommendedName>
        <fullName evidence="6">F-box domain-containing protein</fullName>
    </recommendedName>
</protein>
<dbReference type="EMBL" id="LSRQ01004888">
    <property type="protein sequence ID" value="OAY68512.1"/>
    <property type="molecule type" value="Genomic_DNA"/>
</dbReference>
<feature type="region of interest" description="Disordered" evidence="1">
    <location>
        <begin position="1"/>
        <end position="24"/>
    </location>
</feature>